<proteinExistence type="predicted"/>
<dbReference type="EMBL" id="UYSL01010551">
    <property type="protein sequence ID" value="VDL68551.1"/>
    <property type="molecule type" value="Genomic_DNA"/>
</dbReference>
<sequence length="115" mass="13397">MKDSIALTGRELKPSTINIQHLEPILMDQYGGDRRVPFDCEEANHEFYEEFAPQEAMTRSDVGRVFERQDSLAQAAVLQEFDRARDTEGMISFLETPMNIEDYLRDIRELVSFTY</sequence>
<dbReference type="AlphaFoldDB" id="A0A0N4XR08"/>
<gene>
    <name evidence="1" type="ORF">NBR_LOCUS4962</name>
</gene>
<accession>A0A0N4XR08</accession>
<reference evidence="3" key="1">
    <citation type="submission" date="2017-02" db="UniProtKB">
        <authorList>
            <consortium name="WormBaseParasite"/>
        </authorList>
    </citation>
    <scope>IDENTIFICATION</scope>
</reference>
<protein>
    <submittedName>
        <fullName evidence="3">Internal scaffolding protein</fullName>
    </submittedName>
</protein>
<organism evidence="3">
    <name type="scientific">Nippostrongylus brasiliensis</name>
    <name type="common">Rat hookworm</name>
    <dbReference type="NCBI Taxonomy" id="27835"/>
    <lineage>
        <taxon>Eukaryota</taxon>
        <taxon>Metazoa</taxon>
        <taxon>Ecdysozoa</taxon>
        <taxon>Nematoda</taxon>
        <taxon>Chromadorea</taxon>
        <taxon>Rhabditida</taxon>
        <taxon>Rhabditina</taxon>
        <taxon>Rhabditomorpha</taxon>
        <taxon>Strongyloidea</taxon>
        <taxon>Heligmosomidae</taxon>
        <taxon>Nippostrongylus</taxon>
    </lineage>
</organism>
<evidence type="ECO:0000313" key="1">
    <source>
        <dbReference type="EMBL" id="VDL68551.1"/>
    </source>
</evidence>
<dbReference type="WBParaSite" id="NBR_0000496001-mRNA-1">
    <property type="protein sequence ID" value="NBR_0000496001-mRNA-1"/>
    <property type="gene ID" value="NBR_0000496001"/>
</dbReference>
<evidence type="ECO:0000313" key="3">
    <source>
        <dbReference type="WBParaSite" id="NBR_0000496001-mRNA-1"/>
    </source>
</evidence>
<dbReference type="Proteomes" id="UP000271162">
    <property type="component" value="Unassembled WGS sequence"/>
</dbReference>
<dbReference type="STRING" id="27835.A0A0N4XR08"/>
<keyword evidence="2" id="KW-1185">Reference proteome</keyword>
<reference evidence="1 2" key="2">
    <citation type="submission" date="2018-11" db="EMBL/GenBank/DDBJ databases">
        <authorList>
            <consortium name="Pathogen Informatics"/>
        </authorList>
    </citation>
    <scope>NUCLEOTIDE SEQUENCE [LARGE SCALE GENOMIC DNA]</scope>
</reference>
<name>A0A0N4XR08_NIPBR</name>
<evidence type="ECO:0000313" key="2">
    <source>
        <dbReference type="Proteomes" id="UP000271162"/>
    </source>
</evidence>